<evidence type="ECO:0000256" key="1">
    <source>
        <dbReference type="ARBA" id="ARBA00022729"/>
    </source>
</evidence>
<keyword evidence="4" id="KW-1185">Reference proteome</keyword>
<dbReference type="Proteomes" id="UP000435357">
    <property type="component" value="Unassembled WGS sequence"/>
</dbReference>
<evidence type="ECO:0000313" key="3">
    <source>
        <dbReference type="EMBL" id="KAB1065548.1"/>
    </source>
</evidence>
<name>A0A6N6M6X2_9FLAO</name>
<evidence type="ECO:0000313" key="4">
    <source>
        <dbReference type="Proteomes" id="UP000435357"/>
    </source>
</evidence>
<protein>
    <submittedName>
        <fullName evidence="3">T9SS type A sorting domain-containing protein</fullName>
    </submittedName>
</protein>
<dbReference type="OrthoDB" id="9811934at2"/>
<dbReference type="AlphaFoldDB" id="A0A6N6M6X2"/>
<feature type="signal peptide" evidence="2">
    <location>
        <begin position="1"/>
        <end position="25"/>
    </location>
</feature>
<proteinExistence type="predicted"/>
<evidence type="ECO:0000256" key="2">
    <source>
        <dbReference type="SAM" id="SignalP"/>
    </source>
</evidence>
<dbReference type="NCBIfam" id="TIGR04183">
    <property type="entry name" value="Por_Secre_tail"/>
    <property type="match status" value="1"/>
</dbReference>
<dbReference type="PROSITE" id="PS50231">
    <property type="entry name" value="RICIN_B_LECTIN"/>
    <property type="match status" value="1"/>
</dbReference>
<gene>
    <name evidence="3" type="ORF">F3059_02535</name>
</gene>
<feature type="chain" id="PRO_5026825293" evidence="2">
    <location>
        <begin position="26"/>
        <end position="813"/>
    </location>
</feature>
<dbReference type="RefSeq" id="WP_151166372.1">
    <property type="nucleotide sequence ID" value="NZ_WACR01000002.1"/>
</dbReference>
<reference evidence="3 4" key="1">
    <citation type="submission" date="2019-09" db="EMBL/GenBank/DDBJ databases">
        <title>Genomes of Cryomorphaceae.</title>
        <authorList>
            <person name="Bowman J.P."/>
        </authorList>
    </citation>
    <scope>NUCLEOTIDE SEQUENCE [LARGE SCALE GENOMIC DNA]</scope>
    <source>
        <strain evidence="3 4">KCTC 52047</strain>
    </source>
</reference>
<accession>A0A6N6M6X2</accession>
<comment type="caution">
    <text evidence="3">The sequence shown here is derived from an EMBL/GenBank/DDBJ whole genome shotgun (WGS) entry which is preliminary data.</text>
</comment>
<dbReference type="EMBL" id="WACR01000002">
    <property type="protein sequence ID" value="KAB1065548.1"/>
    <property type="molecule type" value="Genomic_DNA"/>
</dbReference>
<sequence>MNSISILKILLCSAIAFFSSASVYAQPSYDWVKQFDYSFNDHAKSMAIDDSNYIYFTGKTDAYGSIDGPFITKADSTNILWTFIPDFVNTIDEVEALKIRVDTAGDIYVLLEFDGFLKFGNDTISSTPDDLNLIKLTDSTLIWHKQFPIGDSYELWNQFEIDRAGNCYVMSNYENTEVFGSDTLTSVGSTDIFISKIRSNGQFQWTRSFGSSSNRRDVSKGLSLDSLANIYGYFSKTYLSSNGDGASFIVKIDSSGQVLKNERITGFDPTFFEIHDFTTSQSGTSYILLRMGSNTPHTILKDTTISFNHHGHVILMYDSSINYEDRIVILDTSNPVLFHPSVIDVSNENMITIGGLTHGQYKIGPDTVDTGLFLLNYDPMLAYNWSKVFATSTYTNWGKKITDLTTNEKHLFFLCNTYLPTVDFDSLTITSSINNNDTYYGKLKNDSVYCLNNSGSNLSITSCLSYRSPTGNHTWTSSGLYTDTLTNIRGCDSILYINLTINTNNTFSNISDTTCHSYTSPSGKYTWTNSGIYQDTVPNNGGCDSIITIDLSIIKSTRDTLTIVECDSYLSPSGNYLWASSGVYQDIIPNAAGCDSIITIDLTINDGSSTLADTTCNNYTSPSGKYTWNTSGVYLDTLPDAAGCDSILTIVLSVLNSINNSVTNNSPTLVAELNSASYQWLDCNNGFSIINGDTNQSFTATSNGSYAVEVSKHGCIDTSICYTVNSLSIANAKFDNQVNIFPNPTYKNLNVDLGKTYDEISLIIKNTLGQMIFFKKYNSKRTVQANINGEPGLYLIEVRTKKNVSTYKIIKER</sequence>
<organism evidence="3 4">
    <name type="scientific">Salibacter halophilus</name>
    <dbReference type="NCBI Taxonomy" id="1803916"/>
    <lineage>
        <taxon>Bacteria</taxon>
        <taxon>Pseudomonadati</taxon>
        <taxon>Bacteroidota</taxon>
        <taxon>Flavobacteriia</taxon>
        <taxon>Flavobacteriales</taxon>
        <taxon>Salibacteraceae</taxon>
        <taxon>Salibacter</taxon>
    </lineage>
</organism>
<keyword evidence="1 2" id="KW-0732">Signal</keyword>
<dbReference type="InterPro" id="IPR026444">
    <property type="entry name" value="Secre_tail"/>
</dbReference>